<dbReference type="Pfam" id="PF14659">
    <property type="entry name" value="Phage_int_SAM_3"/>
    <property type="match status" value="1"/>
</dbReference>
<evidence type="ECO:0000259" key="5">
    <source>
        <dbReference type="PROSITE" id="PS51898"/>
    </source>
</evidence>
<evidence type="ECO:0000256" key="3">
    <source>
        <dbReference type="ARBA" id="ARBA00023172"/>
    </source>
</evidence>
<dbReference type="GO" id="GO:0006310">
    <property type="term" value="P:DNA recombination"/>
    <property type="evidence" value="ECO:0007669"/>
    <property type="project" value="UniProtKB-KW"/>
</dbReference>
<dbReference type="CDD" id="cd01189">
    <property type="entry name" value="INT_ICEBs1_C_like"/>
    <property type="match status" value="1"/>
</dbReference>
<reference evidence="7" key="1">
    <citation type="journal article" date="2018" name="Genome Biol.">
        <title>SKESA: strategic k-mer extension for scrupulous assemblies.</title>
        <authorList>
            <person name="Souvorov A."/>
            <person name="Agarwala R."/>
            <person name="Lipman D.J."/>
        </authorList>
    </citation>
    <scope>NUCLEOTIDE SEQUENCE</scope>
    <source>
        <strain evidence="7">BCW_2640</strain>
    </source>
</reference>
<dbReference type="Pfam" id="PF00589">
    <property type="entry name" value="Phage_integrase"/>
    <property type="match status" value="1"/>
</dbReference>
<feature type="domain" description="Tyr recombinase" evidence="5">
    <location>
        <begin position="197"/>
        <end position="404"/>
    </location>
</feature>
<dbReference type="PROSITE" id="PS51900">
    <property type="entry name" value="CB"/>
    <property type="match status" value="1"/>
</dbReference>
<dbReference type="InterPro" id="IPR050090">
    <property type="entry name" value="Tyrosine_recombinase_XerCD"/>
</dbReference>
<evidence type="ECO:0000313" key="7">
    <source>
        <dbReference type="EMBL" id="HAE1794703.1"/>
    </source>
</evidence>
<dbReference type="InterPro" id="IPR010998">
    <property type="entry name" value="Integrase_recombinase_N"/>
</dbReference>
<name>A0A726YD83_SALET</name>
<dbReference type="InterPro" id="IPR011010">
    <property type="entry name" value="DNA_brk_join_enz"/>
</dbReference>
<proteinExistence type="predicted"/>
<sequence length="415" mass="47440">MAALPTGVEIRGSSICIWFMYRGKRCRETLRGWSITPANIRKAGNLRSIIVSEINMGEFDYQTRFPSSKKAIKIVTTVSVRTLGELCDLWLSIKETELAANTLRKTSSQIDTLKFIINKNTPLSTIRHSDILNYRNELLNGETNYRNATRGNKTGRTARTVDNYISLLCSLLRFAQHSGFIKHKPFEGVRKLKKARIKPDPLTKQEFAQLMEAEYGQSQNLWKFAVYTGLRHGELAALAWEDVDLEAGTVSVCRNLTIIGTFGPPKTDAGYRTIQLLEPALEALKAQRELTALQPKSKIVFNHREYGRTETQRVHFVFMPRMRKGEQKPYYSVSSIGHRWNAAVKRAGIRRRNPYHTRHTFACWLLSAGANPSFIASQMGHENAQMVYEVYATWMDDMNKDQIELINRNLLNSLF</sequence>
<dbReference type="PANTHER" id="PTHR30349">
    <property type="entry name" value="PHAGE INTEGRASE-RELATED"/>
    <property type="match status" value="1"/>
</dbReference>
<gene>
    <name evidence="7" type="ORF">G3V02_003454</name>
</gene>
<evidence type="ECO:0000256" key="4">
    <source>
        <dbReference type="PROSITE-ProRule" id="PRU01248"/>
    </source>
</evidence>
<dbReference type="InterPro" id="IPR004107">
    <property type="entry name" value="Integrase_SAM-like_N"/>
</dbReference>
<feature type="domain" description="Core-binding (CB)" evidence="6">
    <location>
        <begin position="81"/>
        <end position="176"/>
    </location>
</feature>
<dbReference type="SUPFAM" id="SSF56349">
    <property type="entry name" value="DNA breaking-rejoining enzymes"/>
    <property type="match status" value="1"/>
</dbReference>
<keyword evidence="2 4" id="KW-0238">DNA-binding</keyword>
<dbReference type="AlphaFoldDB" id="A0A726YD83"/>
<keyword evidence="3" id="KW-0233">DNA recombination</keyword>
<dbReference type="InterPro" id="IPR013762">
    <property type="entry name" value="Integrase-like_cat_sf"/>
</dbReference>
<dbReference type="PROSITE" id="PS51898">
    <property type="entry name" value="TYR_RECOMBINASE"/>
    <property type="match status" value="1"/>
</dbReference>
<accession>A0A726YD83</accession>
<comment type="caution">
    <text evidence="7">The sequence shown here is derived from an EMBL/GenBank/DDBJ whole genome shotgun (WGS) entry which is preliminary data.</text>
</comment>
<dbReference type="EMBL" id="DAARBX010000017">
    <property type="protein sequence ID" value="HAE1794703.1"/>
    <property type="molecule type" value="Genomic_DNA"/>
</dbReference>
<evidence type="ECO:0000259" key="6">
    <source>
        <dbReference type="PROSITE" id="PS51900"/>
    </source>
</evidence>
<dbReference type="GO" id="GO:0003677">
    <property type="term" value="F:DNA binding"/>
    <property type="evidence" value="ECO:0007669"/>
    <property type="project" value="UniProtKB-UniRule"/>
</dbReference>
<dbReference type="GO" id="GO:0015074">
    <property type="term" value="P:DNA integration"/>
    <property type="evidence" value="ECO:0007669"/>
    <property type="project" value="UniProtKB-KW"/>
</dbReference>
<protein>
    <submittedName>
        <fullName evidence="7">Site-specific integrase</fullName>
    </submittedName>
</protein>
<dbReference type="PANTHER" id="PTHR30349:SF36">
    <property type="entry name" value="PROPHAGE INTEGRASE INTR-RELATED"/>
    <property type="match status" value="1"/>
</dbReference>
<dbReference type="InterPro" id="IPR002104">
    <property type="entry name" value="Integrase_catalytic"/>
</dbReference>
<dbReference type="InterPro" id="IPR022000">
    <property type="entry name" value="Min27-like_integrase_DNA_bind"/>
</dbReference>
<dbReference type="Gene3D" id="1.10.150.130">
    <property type="match status" value="1"/>
</dbReference>
<dbReference type="Gene3D" id="1.10.443.10">
    <property type="entry name" value="Intergrase catalytic core"/>
    <property type="match status" value="1"/>
</dbReference>
<dbReference type="InterPro" id="IPR044068">
    <property type="entry name" value="CB"/>
</dbReference>
<keyword evidence="1" id="KW-0229">DNA integration</keyword>
<evidence type="ECO:0000256" key="1">
    <source>
        <dbReference type="ARBA" id="ARBA00022908"/>
    </source>
</evidence>
<reference evidence="7" key="2">
    <citation type="submission" date="2018-07" db="EMBL/GenBank/DDBJ databases">
        <authorList>
            <consortium name="NCBI Pathogen Detection Project"/>
        </authorList>
    </citation>
    <scope>NUCLEOTIDE SEQUENCE</scope>
    <source>
        <strain evidence="7">BCW_2640</strain>
    </source>
</reference>
<dbReference type="Pfam" id="PF12167">
    <property type="entry name" value="Arm-DNA-bind_2"/>
    <property type="match status" value="1"/>
</dbReference>
<organism evidence="7">
    <name type="scientific">Salmonella enterica subsp. enterica serovar Ank</name>
    <dbReference type="NCBI Taxonomy" id="1173578"/>
    <lineage>
        <taxon>Bacteria</taxon>
        <taxon>Pseudomonadati</taxon>
        <taxon>Pseudomonadota</taxon>
        <taxon>Gammaproteobacteria</taxon>
        <taxon>Enterobacterales</taxon>
        <taxon>Enterobacteriaceae</taxon>
        <taxon>Salmonella</taxon>
    </lineage>
</organism>
<evidence type="ECO:0000256" key="2">
    <source>
        <dbReference type="ARBA" id="ARBA00023125"/>
    </source>
</evidence>